<evidence type="ECO:0000313" key="2">
    <source>
        <dbReference type="EMBL" id="NZA25123.1"/>
    </source>
</evidence>
<dbReference type="EMBL" id="JACCKA010000014">
    <property type="protein sequence ID" value="NZA25123.1"/>
    <property type="molecule type" value="Genomic_DNA"/>
</dbReference>
<sequence length="151" mass="16920">MIRWAVIAFAFVLSACSGQADSEQILGDGDESKCAYVGNDPSRIHCATTYIQVLADPNFYDGRRIMITAWAVSNEGMVVIFPNEDSMLTVETHASMRVKDGEGFGELEQYLEPMKYGASRVMLGGIFHMRSRDPDQPRRFGTLSDVELMRR</sequence>
<evidence type="ECO:0000256" key="1">
    <source>
        <dbReference type="SAM" id="SignalP"/>
    </source>
</evidence>
<feature type="chain" id="PRO_5032663769" evidence="1">
    <location>
        <begin position="21"/>
        <end position="151"/>
    </location>
</feature>
<proteinExistence type="predicted"/>
<gene>
    <name evidence="2" type="ORF">H0E84_01875</name>
</gene>
<dbReference type="AlphaFoldDB" id="A0A853J7Q2"/>
<dbReference type="Proteomes" id="UP000578091">
    <property type="component" value="Unassembled WGS sequence"/>
</dbReference>
<accession>A0A853J7Q2</accession>
<protein>
    <submittedName>
        <fullName evidence="2">Uncharacterized protein</fullName>
    </submittedName>
</protein>
<dbReference type="PROSITE" id="PS51257">
    <property type="entry name" value="PROKAR_LIPOPROTEIN"/>
    <property type="match status" value="1"/>
</dbReference>
<name>A0A853J7Q2_9GAMM</name>
<comment type="caution">
    <text evidence="2">The sequence shown here is derived from an EMBL/GenBank/DDBJ whole genome shotgun (WGS) entry which is preliminary data.</text>
</comment>
<dbReference type="RefSeq" id="WP_180676931.1">
    <property type="nucleotide sequence ID" value="NZ_JACCKA010000014.1"/>
</dbReference>
<keyword evidence="1" id="KW-0732">Signal</keyword>
<feature type="signal peptide" evidence="1">
    <location>
        <begin position="1"/>
        <end position="20"/>
    </location>
</feature>
<keyword evidence="3" id="KW-1185">Reference proteome</keyword>
<organism evidence="2 3">
    <name type="scientific">Luteimonas salinisoli</name>
    <dbReference type="NCBI Taxonomy" id="2752307"/>
    <lineage>
        <taxon>Bacteria</taxon>
        <taxon>Pseudomonadati</taxon>
        <taxon>Pseudomonadota</taxon>
        <taxon>Gammaproteobacteria</taxon>
        <taxon>Lysobacterales</taxon>
        <taxon>Lysobacteraceae</taxon>
        <taxon>Luteimonas</taxon>
    </lineage>
</organism>
<reference evidence="2 3" key="1">
    <citation type="submission" date="2020-07" db="EMBL/GenBank/DDBJ databases">
        <title>Luteimonas sp. SJ-92.</title>
        <authorList>
            <person name="Huang X.-X."/>
            <person name="Xu L."/>
            <person name="Sun J.-Q."/>
        </authorList>
    </citation>
    <scope>NUCLEOTIDE SEQUENCE [LARGE SCALE GENOMIC DNA]</scope>
    <source>
        <strain evidence="2 3">SJ-92</strain>
    </source>
</reference>
<evidence type="ECO:0000313" key="3">
    <source>
        <dbReference type="Proteomes" id="UP000578091"/>
    </source>
</evidence>